<sequence>MATPSTSIVQTENAKSVDASLWWDSFTLLLTELENVSLSADLPPPLVKKLTDNHVWFLDTVSLFKPPNQKSREALNSPKFNIGPHQLTVQPELKDAALTISSALCLDEVQSYILVKRSIERNTLAVDLIVHELLHLVMLQIFYQSSYPEHMDVDLFTLWAEEILIEDNLVLDIIFLAYYESFCTCNGKMWKKLCLLYEGIISGSVNFRKLAISAEALNYIYHAKVQLLLILIETLDLENLLQMIHDEMPFRQGSTAFSLVDVQEMDAMISSFNAFETKEAGPLILTWAVFLCLISSLPEKGKNIVLMEIDHVGYVHQAFEVSSLNYFLEILQSNILKDSDGPIAGYRSVLRTFISAFIASYEISLELEDNTLKLILDILCKIYQGEESLCIQFWDRDSFIDGPIRCLLCNLEGEFPFRIVELVKLLSALSEGTWPAECVYNFLDKSVGLLIPSKTRGHVLKVIDGNTALVRWEYTQSGLLVLLFRLAQELYSESTEESLVILDLLNRLVSFNMAVCYALMGIGNSLHVEATSMNGYIEKNLWVNVGEIICTLVKKSSTSCGGAVMMSMGVNILVKMLKCSPSLVSTMVLKANIFDVALKMNPFNDGLSSGTWLLSGRLAKMLLIDCEHNDRYEPLTLSGMYSIVLIFS</sequence>
<organism evidence="1 2">
    <name type="scientific">Nyssa sinensis</name>
    <dbReference type="NCBI Taxonomy" id="561372"/>
    <lineage>
        <taxon>Eukaryota</taxon>
        <taxon>Viridiplantae</taxon>
        <taxon>Streptophyta</taxon>
        <taxon>Embryophyta</taxon>
        <taxon>Tracheophyta</taxon>
        <taxon>Spermatophyta</taxon>
        <taxon>Magnoliopsida</taxon>
        <taxon>eudicotyledons</taxon>
        <taxon>Gunneridae</taxon>
        <taxon>Pentapetalae</taxon>
        <taxon>asterids</taxon>
        <taxon>Cornales</taxon>
        <taxon>Nyssaceae</taxon>
        <taxon>Nyssa</taxon>
    </lineage>
</organism>
<dbReference type="GO" id="GO:0006606">
    <property type="term" value="P:protein import into nucleus"/>
    <property type="evidence" value="ECO:0007669"/>
    <property type="project" value="TreeGrafter"/>
</dbReference>
<dbReference type="Proteomes" id="UP000325577">
    <property type="component" value="Linkage Group LG16"/>
</dbReference>
<reference evidence="1 2" key="1">
    <citation type="submission" date="2019-09" db="EMBL/GenBank/DDBJ databases">
        <title>A chromosome-level genome assembly of the Chinese tupelo Nyssa sinensis.</title>
        <authorList>
            <person name="Yang X."/>
            <person name="Kang M."/>
            <person name="Yang Y."/>
            <person name="Xiong H."/>
            <person name="Wang M."/>
            <person name="Zhang Z."/>
            <person name="Wang Z."/>
            <person name="Wu H."/>
            <person name="Ma T."/>
            <person name="Liu J."/>
            <person name="Xi Z."/>
        </authorList>
    </citation>
    <scope>NUCLEOTIDE SEQUENCE [LARGE SCALE GENOMIC DNA]</scope>
    <source>
        <strain evidence="1">J267</strain>
        <tissue evidence="1">Leaf</tissue>
    </source>
</reference>
<protein>
    <submittedName>
        <fullName evidence="1">Uncharacterized protein</fullName>
    </submittedName>
</protein>
<dbReference type="PANTHER" id="PTHR31431:SF1">
    <property type="entry name" value="NUCLEOPORIN NUP188"/>
    <property type="match status" value="1"/>
</dbReference>
<dbReference type="GO" id="GO:0017056">
    <property type="term" value="F:structural constituent of nuclear pore"/>
    <property type="evidence" value="ECO:0007669"/>
    <property type="project" value="InterPro"/>
</dbReference>
<proteinExistence type="predicted"/>
<dbReference type="GO" id="GO:0006405">
    <property type="term" value="P:RNA export from nucleus"/>
    <property type="evidence" value="ECO:0007669"/>
    <property type="project" value="TreeGrafter"/>
</dbReference>
<accession>A0A5J5AYD8</accession>
<dbReference type="PANTHER" id="PTHR31431">
    <property type="entry name" value="NUCLEOPORIN NUP188 HOMOLOG"/>
    <property type="match status" value="1"/>
</dbReference>
<dbReference type="GO" id="GO:0044611">
    <property type="term" value="C:nuclear pore inner ring"/>
    <property type="evidence" value="ECO:0007669"/>
    <property type="project" value="TreeGrafter"/>
</dbReference>
<dbReference type="EMBL" id="CM018039">
    <property type="protein sequence ID" value="KAA8536013.1"/>
    <property type="molecule type" value="Genomic_DNA"/>
</dbReference>
<gene>
    <name evidence="1" type="ORF">F0562_028491</name>
</gene>
<keyword evidence="2" id="KW-1185">Reference proteome</keyword>
<evidence type="ECO:0000313" key="2">
    <source>
        <dbReference type="Proteomes" id="UP000325577"/>
    </source>
</evidence>
<dbReference type="OrthoDB" id="552259at2759"/>
<dbReference type="InterPro" id="IPR044840">
    <property type="entry name" value="Nup188"/>
</dbReference>
<evidence type="ECO:0000313" key="1">
    <source>
        <dbReference type="EMBL" id="KAA8536013.1"/>
    </source>
</evidence>
<dbReference type="AlphaFoldDB" id="A0A5J5AYD8"/>
<name>A0A5J5AYD8_9ASTE</name>